<evidence type="ECO:0000256" key="1">
    <source>
        <dbReference type="ARBA" id="ARBA00022630"/>
    </source>
</evidence>
<dbReference type="InterPro" id="IPR000415">
    <property type="entry name" value="Nitroreductase-like"/>
</dbReference>
<dbReference type="OrthoDB" id="9773807at2"/>
<dbReference type="Pfam" id="PF00881">
    <property type="entry name" value="Nitroreductase"/>
    <property type="match status" value="1"/>
</dbReference>
<evidence type="ECO:0000313" key="6">
    <source>
        <dbReference type="EMBL" id="RUT30076.1"/>
    </source>
</evidence>
<sequence length="233" mass="25691">MDGAVTKAPPAPLSVASALERRVSVRAFLDRPVPREIIERIVRQAARAPSGGNLQPWHVRIIDGSDMAAFKALMDQRIREAPDSEPMPAPFYPDPLTSAQLRRRQRNGEILYAALGIDRTDMAARRAWNALNFRFFGAPSGVFLFLDRNATPFQWLDLGIYLQSLLLLLAENGLEACPQADWAMYGETVSGALGVDQALMLVCGVAIGHADPAHPENHIRTERDDPLAQERNG</sequence>
<name>A0A433X7M6_9HYPH</name>
<protein>
    <submittedName>
        <fullName evidence="6">Nitroreductase</fullName>
    </submittedName>
</protein>
<keyword evidence="7" id="KW-1185">Reference proteome</keyword>
<keyword evidence="2" id="KW-0288">FMN</keyword>
<evidence type="ECO:0000256" key="4">
    <source>
        <dbReference type="SAM" id="MobiDB-lite"/>
    </source>
</evidence>
<proteinExistence type="predicted"/>
<evidence type="ECO:0000256" key="2">
    <source>
        <dbReference type="ARBA" id="ARBA00022643"/>
    </source>
</evidence>
<evidence type="ECO:0000259" key="5">
    <source>
        <dbReference type="Pfam" id="PF00881"/>
    </source>
</evidence>
<gene>
    <name evidence="6" type="ORF">EMQ25_12145</name>
</gene>
<organism evidence="6 7">
    <name type="scientific">Arsenicitalea aurantiaca</name>
    <dbReference type="NCBI Taxonomy" id="1783274"/>
    <lineage>
        <taxon>Bacteria</taxon>
        <taxon>Pseudomonadati</taxon>
        <taxon>Pseudomonadota</taxon>
        <taxon>Alphaproteobacteria</taxon>
        <taxon>Hyphomicrobiales</taxon>
        <taxon>Devosiaceae</taxon>
        <taxon>Arsenicitalea</taxon>
    </lineage>
</organism>
<dbReference type="GO" id="GO:0016491">
    <property type="term" value="F:oxidoreductase activity"/>
    <property type="evidence" value="ECO:0007669"/>
    <property type="project" value="UniProtKB-KW"/>
</dbReference>
<dbReference type="CDD" id="cd02136">
    <property type="entry name" value="PnbA_NfnB-like"/>
    <property type="match status" value="1"/>
</dbReference>
<accession>A0A433X7M6</accession>
<dbReference type="PANTHER" id="PTHR23026">
    <property type="entry name" value="NADPH NITROREDUCTASE"/>
    <property type="match status" value="1"/>
</dbReference>
<feature type="domain" description="Nitroreductase" evidence="5">
    <location>
        <begin position="20"/>
        <end position="209"/>
    </location>
</feature>
<comment type="caution">
    <text evidence="6">The sequence shown here is derived from an EMBL/GenBank/DDBJ whole genome shotgun (WGS) entry which is preliminary data.</text>
</comment>
<evidence type="ECO:0000313" key="7">
    <source>
        <dbReference type="Proteomes" id="UP000281547"/>
    </source>
</evidence>
<dbReference type="PANTHER" id="PTHR23026:SF90">
    <property type="entry name" value="IODOTYROSINE DEIODINASE 1"/>
    <property type="match status" value="1"/>
</dbReference>
<reference evidence="6 7" key="1">
    <citation type="journal article" date="2016" name="Int. J. Syst. Evol. Microbiol.">
        <title>Arsenicitalea aurantiaca gen. nov., sp. nov., a new member of the family Hyphomicrobiaceae, isolated from high-arsenic sediment.</title>
        <authorList>
            <person name="Mu Y."/>
            <person name="Zhou L."/>
            <person name="Zeng X.C."/>
            <person name="Liu L."/>
            <person name="Pan Y."/>
            <person name="Chen X."/>
            <person name="Wang J."/>
            <person name="Li S."/>
            <person name="Li W.J."/>
            <person name="Wang Y."/>
        </authorList>
    </citation>
    <scope>NUCLEOTIDE SEQUENCE [LARGE SCALE GENOMIC DNA]</scope>
    <source>
        <strain evidence="6 7">42-50</strain>
    </source>
</reference>
<keyword evidence="3" id="KW-0560">Oxidoreductase</keyword>
<dbReference type="EMBL" id="RZNJ01000004">
    <property type="protein sequence ID" value="RUT30076.1"/>
    <property type="molecule type" value="Genomic_DNA"/>
</dbReference>
<dbReference type="InterPro" id="IPR029479">
    <property type="entry name" value="Nitroreductase"/>
</dbReference>
<dbReference type="AlphaFoldDB" id="A0A433X7M6"/>
<dbReference type="Gene3D" id="3.40.109.10">
    <property type="entry name" value="NADH Oxidase"/>
    <property type="match status" value="1"/>
</dbReference>
<dbReference type="SUPFAM" id="SSF55469">
    <property type="entry name" value="FMN-dependent nitroreductase-like"/>
    <property type="match status" value="1"/>
</dbReference>
<evidence type="ECO:0000256" key="3">
    <source>
        <dbReference type="ARBA" id="ARBA00023002"/>
    </source>
</evidence>
<feature type="region of interest" description="Disordered" evidence="4">
    <location>
        <begin position="214"/>
        <end position="233"/>
    </location>
</feature>
<keyword evidence="1" id="KW-0285">Flavoprotein</keyword>
<dbReference type="InterPro" id="IPR050627">
    <property type="entry name" value="Nitroreductase/BluB"/>
</dbReference>
<dbReference type="Proteomes" id="UP000281547">
    <property type="component" value="Unassembled WGS sequence"/>
</dbReference>